<reference evidence="2" key="1">
    <citation type="submission" date="2024-02" db="EMBL/GenBank/DDBJ databases">
        <authorList>
            <consortium name="ELIXIR-Norway"/>
            <consortium name="Elixir Norway"/>
        </authorList>
    </citation>
    <scope>NUCLEOTIDE SEQUENCE</scope>
</reference>
<feature type="domain" description="F-box" evidence="1">
    <location>
        <begin position="1"/>
        <end position="60"/>
    </location>
</feature>
<keyword evidence="3" id="KW-1185">Reference proteome</keyword>
<dbReference type="Pfam" id="PF12937">
    <property type="entry name" value="F-box-like"/>
    <property type="match status" value="1"/>
</dbReference>
<dbReference type="Proteomes" id="UP001497444">
    <property type="component" value="Chromosome 11"/>
</dbReference>
<dbReference type="InterPro" id="IPR001810">
    <property type="entry name" value="F-box_dom"/>
</dbReference>
<name>A0ABP0VTV5_9BRYO</name>
<sequence>MLGIEEFPVEVTGKILSHISAVEQVVRASGTCRKWREAARNHLLTLRCDCRKRSPVYKNLTSIDLEVSLTETILQTSRLQGLYISTEDGISAAVMISGVLHARSSLRILRYGSPTVRYFSWPHRLHVSVLERC</sequence>
<dbReference type="InterPro" id="IPR036047">
    <property type="entry name" value="F-box-like_dom_sf"/>
</dbReference>
<protein>
    <recommendedName>
        <fullName evidence="1">F-box domain-containing protein</fullName>
    </recommendedName>
</protein>
<dbReference type="SMART" id="SM00256">
    <property type="entry name" value="FBOX"/>
    <property type="match status" value="1"/>
</dbReference>
<accession>A0ABP0VTV5</accession>
<evidence type="ECO:0000313" key="2">
    <source>
        <dbReference type="EMBL" id="CAK9257886.1"/>
    </source>
</evidence>
<dbReference type="CDD" id="cd09917">
    <property type="entry name" value="F-box_SF"/>
    <property type="match status" value="1"/>
</dbReference>
<dbReference type="EMBL" id="OZ020106">
    <property type="protein sequence ID" value="CAK9257886.1"/>
    <property type="molecule type" value="Genomic_DNA"/>
</dbReference>
<proteinExistence type="predicted"/>
<organism evidence="2 3">
    <name type="scientific">Sphagnum jensenii</name>
    <dbReference type="NCBI Taxonomy" id="128206"/>
    <lineage>
        <taxon>Eukaryota</taxon>
        <taxon>Viridiplantae</taxon>
        <taxon>Streptophyta</taxon>
        <taxon>Embryophyta</taxon>
        <taxon>Bryophyta</taxon>
        <taxon>Sphagnophytina</taxon>
        <taxon>Sphagnopsida</taxon>
        <taxon>Sphagnales</taxon>
        <taxon>Sphagnaceae</taxon>
        <taxon>Sphagnum</taxon>
    </lineage>
</organism>
<dbReference type="PROSITE" id="PS50181">
    <property type="entry name" value="FBOX"/>
    <property type="match status" value="1"/>
</dbReference>
<evidence type="ECO:0000259" key="1">
    <source>
        <dbReference type="PROSITE" id="PS50181"/>
    </source>
</evidence>
<dbReference type="SUPFAM" id="SSF81383">
    <property type="entry name" value="F-box domain"/>
    <property type="match status" value="1"/>
</dbReference>
<dbReference type="Gene3D" id="1.20.1280.50">
    <property type="match status" value="1"/>
</dbReference>
<gene>
    <name evidence="2" type="ORF">CSSPJE1EN1_LOCUS3364</name>
</gene>
<evidence type="ECO:0000313" key="3">
    <source>
        <dbReference type="Proteomes" id="UP001497444"/>
    </source>
</evidence>